<protein>
    <submittedName>
        <fullName evidence="1">Uncharacterized protein</fullName>
    </submittedName>
</protein>
<gene>
    <name evidence="1" type="ORF">SAMN05421753_12444</name>
</gene>
<sequence length="113" mass="13432">MADSDIIRIHHDHQIIRRAVKKPTERFHKRGIRDNSVSWRTKAGQNLWRYSGSLGDFPQSDPTAFRMLFRHQQFTNFESNHERTANQLDYCLPVCYIFLRGFVHTISRTATQR</sequence>
<proteinExistence type="predicted"/>
<dbReference type="AlphaFoldDB" id="A0A1I3SLA4"/>
<name>A0A1I3SLA4_9PLAN</name>
<dbReference type="EMBL" id="FOQD01000024">
    <property type="protein sequence ID" value="SFJ58449.1"/>
    <property type="molecule type" value="Genomic_DNA"/>
</dbReference>
<organism evidence="1 2">
    <name type="scientific">Planctomicrobium piriforme</name>
    <dbReference type="NCBI Taxonomy" id="1576369"/>
    <lineage>
        <taxon>Bacteria</taxon>
        <taxon>Pseudomonadati</taxon>
        <taxon>Planctomycetota</taxon>
        <taxon>Planctomycetia</taxon>
        <taxon>Planctomycetales</taxon>
        <taxon>Planctomycetaceae</taxon>
        <taxon>Planctomicrobium</taxon>
    </lineage>
</organism>
<reference evidence="2" key="1">
    <citation type="submission" date="2016-10" db="EMBL/GenBank/DDBJ databases">
        <authorList>
            <person name="Varghese N."/>
            <person name="Submissions S."/>
        </authorList>
    </citation>
    <scope>NUCLEOTIDE SEQUENCE [LARGE SCALE GENOMIC DNA]</scope>
    <source>
        <strain evidence="2">DSM 26348</strain>
    </source>
</reference>
<keyword evidence="2" id="KW-1185">Reference proteome</keyword>
<dbReference type="Proteomes" id="UP000199518">
    <property type="component" value="Unassembled WGS sequence"/>
</dbReference>
<evidence type="ECO:0000313" key="2">
    <source>
        <dbReference type="Proteomes" id="UP000199518"/>
    </source>
</evidence>
<evidence type="ECO:0000313" key="1">
    <source>
        <dbReference type="EMBL" id="SFJ58449.1"/>
    </source>
</evidence>
<accession>A0A1I3SLA4</accession>